<dbReference type="AlphaFoldDB" id="A0A9W8J468"/>
<sequence>MERTTPELPQEIVNAVVGDCAIQTDSKTLKALGLVSRAWSHPTREHLFRAITIHMRSFPNLQERLDALKSLFQGRALLCQYIKSLTINVGTFPESLYTEADFDSHMWMDYPVDFLSPLASLTHVTHVAVGVRQRSSREQPRYLPYYFQAALQGLFARPHVTSISLSYIEIDLIPLTQYHHIEELSLQGVRVPSWSQACCFPMNRLPTTPRCLRVLNLSVVSPAVWSVLALCCASPEATLSLGKTKELVISAGEHTTLDTLTDKQWTTIFDTCGRTVESYTLRQYSSHELSPSFASLRSFPNLDQLSLEILYERVSAHGEHGSMPIFVQGLEEYSQLDEPTNLTSIRVKYLGCAKYIKLDEFEDHGDKGLWARLDEILEGHAFSALKEVVFTLEMYCCKRYLMDESNWDDFADMVHSQFFPSLSRRGILTLKCYFCPKPRSPFFEHPPVIKAFSR</sequence>
<gene>
    <name evidence="1" type="ORF">H1R20_g9127</name>
</gene>
<feature type="non-terminal residue" evidence="1">
    <location>
        <position position="454"/>
    </location>
</feature>
<proteinExistence type="predicted"/>
<dbReference type="OrthoDB" id="2745898at2759"/>
<dbReference type="Proteomes" id="UP001140091">
    <property type="component" value="Unassembled WGS sequence"/>
</dbReference>
<evidence type="ECO:0000313" key="1">
    <source>
        <dbReference type="EMBL" id="KAJ2927972.1"/>
    </source>
</evidence>
<dbReference type="EMBL" id="JANBPK010000948">
    <property type="protein sequence ID" value="KAJ2927972.1"/>
    <property type="molecule type" value="Genomic_DNA"/>
</dbReference>
<organism evidence="1 2">
    <name type="scientific">Candolleomyces eurysporus</name>
    <dbReference type="NCBI Taxonomy" id="2828524"/>
    <lineage>
        <taxon>Eukaryota</taxon>
        <taxon>Fungi</taxon>
        <taxon>Dikarya</taxon>
        <taxon>Basidiomycota</taxon>
        <taxon>Agaricomycotina</taxon>
        <taxon>Agaricomycetes</taxon>
        <taxon>Agaricomycetidae</taxon>
        <taxon>Agaricales</taxon>
        <taxon>Agaricineae</taxon>
        <taxon>Psathyrellaceae</taxon>
        <taxon>Candolleomyces</taxon>
    </lineage>
</organism>
<accession>A0A9W8J468</accession>
<evidence type="ECO:0000313" key="2">
    <source>
        <dbReference type="Proteomes" id="UP001140091"/>
    </source>
</evidence>
<comment type="caution">
    <text evidence="1">The sequence shown here is derived from an EMBL/GenBank/DDBJ whole genome shotgun (WGS) entry which is preliminary data.</text>
</comment>
<reference evidence="1" key="1">
    <citation type="submission" date="2022-06" db="EMBL/GenBank/DDBJ databases">
        <title>Genome Sequence of Candolleomyces eurysporus.</title>
        <authorList>
            <person name="Buettner E."/>
        </authorList>
    </citation>
    <scope>NUCLEOTIDE SEQUENCE</scope>
    <source>
        <strain evidence="1">VTCC 930004</strain>
    </source>
</reference>
<keyword evidence="2" id="KW-1185">Reference proteome</keyword>
<protein>
    <submittedName>
        <fullName evidence="1">Uncharacterized protein</fullName>
    </submittedName>
</protein>
<name>A0A9W8J468_9AGAR</name>